<dbReference type="SUPFAM" id="SSF46626">
    <property type="entry name" value="Cytochrome c"/>
    <property type="match status" value="1"/>
</dbReference>
<evidence type="ECO:0000259" key="6">
    <source>
        <dbReference type="PROSITE" id="PS51007"/>
    </source>
</evidence>
<keyword evidence="2 4" id="KW-0479">Metal-binding</keyword>
<evidence type="ECO:0000256" key="1">
    <source>
        <dbReference type="ARBA" id="ARBA00022617"/>
    </source>
</evidence>
<evidence type="ECO:0000313" key="7">
    <source>
        <dbReference type="EMBL" id="KHE90988.1"/>
    </source>
</evidence>
<dbReference type="InterPro" id="IPR032858">
    <property type="entry name" value="CcoP_N"/>
</dbReference>
<protein>
    <submittedName>
        <fullName evidence="7">Cbb3-type cytochrome c oxidase subunit CcoP</fullName>
        <ecNumber evidence="7">1.9.3.1</ecNumber>
    </submittedName>
</protein>
<feature type="domain" description="Cytochrome c" evidence="6">
    <location>
        <begin position="97"/>
        <end position="177"/>
    </location>
</feature>
<dbReference type="PROSITE" id="PS51007">
    <property type="entry name" value="CYTC"/>
    <property type="match status" value="1"/>
</dbReference>
<name>A0A0B0EIN4_9BACT</name>
<evidence type="ECO:0000256" key="5">
    <source>
        <dbReference type="SAM" id="Phobius"/>
    </source>
</evidence>
<dbReference type="AlphaFoldDB" id="A0A0B0EIN4"/>
<keyword evidence="7" id="KW-0560">Oxidoreductase</keyword>
<reference evidence="7 8" key="1">
    <citation type="submission" date="2014-10" db="EMBL/GenBank/DDBJ databases">
        <title>Draft genome of anammox bacterium scalindua brodae, obtained using differential coverage binning of sequence data from two enrichment reactors.</title>
        <authorList>
            <person name="Speth D.R."/>
            <person name="Russ L."/>
            <person name="Kartal B."/>
            <person name="Op den Camp H.J."/>
            <person name="Dutilh B.E."/>
            <person name="Jetten M.S."/>
        </authorList>
    </citation>
    <scope>NUCLEOTIDE SEQUENCE [LARGE SCALE GENOMIC DNA]</scope>
    <source>
        <strain evidence="7">RU1</strain>
    </source>
</reference>
<dbReference type="PANTHER" id="PTHR33751:SF1">
    <property type="entry name" value="CBB3-TYPE CYTOCHROME C OXIDASE SUBUNIT FIXP"/>
    <property type="match status" value="1"/>
</dbReference>
<evidence type="ECO:0000256" key="4">
    <source>
        <dbReference type="PROSITE-ProRule" id="PRU00433"/>
    </source>
</evidence>
<accession>A0A0B0EIN4</accession>
<organism evidence="7 8">
    <name type="scientific">Candidatus Scalindua brodae</name>
    <dbReference type="NCBI Taxonomy" id="237368"/>
    <lineage>
        <taxon>Bacteria</taxon>
        <taxon>Pseudomonadati</taxon>
        <taxon>Planctomycetota</taxon>
        <taxon>Candidatus Brocadiia</taxon>
        <taxon>Candidatus Brocadiales</taxon>
        <taxon>Candidatus Scalinduaceae</taxon>
        <taxon>Candidatus Scalindua</taxon>
    </lineage>
</organism>
<dbReference type="Pfam" id="PF14715">
    <property type="entry name" value="FixP_N"/>
    <property type="match status" value="1"/>
</dbReference>
<dbReference type="Pfam" id="PF13442">
    <property type="entry name" value="Cytochrome_CBB3"/>
    <property type="match status" value="1"/>
</dbReference>
<dbReference type="GO" id="GO:0016491">
    <property type="term" value="F:oxidoreductase activity"/>
    <property type="evidence" value="ECO:0007669"/>
    <property type="project" value="UniProtKB-KW"/>
</dbReference>
<evidence type="ECO:0000256" key="3">
    <source>
        <dbReference type="ARBA" id="ARBA00023004"/>
    </source>
</evidence>
<dbReference type="eggNOG" id="COG2010">
    <property type="taxonomic scope" value="Bacteria"/>
</dbReference>
<dbReference type="Gene3D" id="6.10.280.130">
    <property type="match status" value="1"/>
</dbReference>
<keyword evidence="5" id="KW-0472">Membrane</keyword>
<keyword evidence="3 4" id="KW-0408">Iron</keyword>
<dbReference type="InterPro" id="IPR009056">
    <property type="entry name" value="Cyt_c-like_dom"/>
</dbReference>
<keyword evidence="5" id="KW-1133">Transmembrane helix</keyword>
<dbReference type="EMBL" id="JRYO01000225">
    <property type="protein sequence ID" value="KHE90988.1"/>
    <property type="molecule type" value="Genomic_DNA"/>
</dbReference>
<dbReference type="Gene3D" id="1.10.760.10">
    <property type="entry name" value="Cytochrome c-like domain"/>
    <property type="match status" value="1"/>
</dbReference>
<dbReference type="EC" id="1.9.3.1" evidence="7"/>
<gene>
    <name evidence="7" type="primary">fixP</name>
    <name evidence="7" type="ORF">SCABRO_03290</name>
</gene>
<dbReference type="InterPro" id="IPR038414">
    <property type="entry name" value="CcoP_N_sf"/>
</dbReference>
<feature type="transmembrane region" description="Helical" evidence="5">
    <location>
        <begin position="32"/>
        <end position="50"/>
    </location>
</feature>
<dbReference type="InterPro" id="IPR036909">
    <property type="entry name" value="Cyt_c-like_dom_sf"/>
</dbReference>
<evidence type="ECO:0000313" key="8">
    <source>
        <dbReference type="Proteomes" id="UP000030652"/>
    </source>
</evidence>
<sequence>MSEDKTQIYDDKIIEGYEYDGITEYDNPCPVWLMYIFYFTVLLAVFYTGYHFGSSSRDGILDDYVIKLNEAHTPAQSSKQKPEISENELSALLQDADALAEGKEIFGDKCALCHGNSGQGLIGPNLIDNCWLRGKGKISDIAVTIRSGIPDKGMIAWENRIPEQQILHIAAYIKSIQGTTAENAKEPDGELVEE</sequence>
<keyword evidence="1 4" id="KW-0349">Heme</keyword>
<dbReference type="GO" id="GO:0046872">
    <property type="term" value="F:metal ion binding"/>
    <property type="evidence" value="ECO:0007669"/>
    <property type="project" value="UniProtKB-KW"/>
</dbReference>
<dbReference type="PANTHER" id="PTHR33751">
    <property type="entry name" value="CBB3-TYPE CYTOCHROME C OXIDASE SUBUNIT FIXP"/>
    <property type="match status" value="1"/>
</dbReference>
<dbReference type="Proteomes" id="UP000030652">
    <property type="component" value="Unassembled WGS sequence"/>
</dbReference>
<comment type="caution">
    <text evidence="7">The sequence shown here is derived from an EMBL/GenBank/DDBJ whole genome shotgun (WGS) entry which is preliminary data.</text>
</comment>
<dbReference type="GO" id="GO:0009055">
    <property type="term" value="F:electron transfer activity"/>
    <property type="evidence" value="ECO:0007669"/>
    <property type="project" value="InterPro"/>
</dbReference>
<dbReference type="InterPro" id="IPR050597">
    <property type="entry name" value="Cytochrome_c_Oxidase_Subunit"/>
</dbReference>
<keyword evidence="5" id="KW-0812">Transmembrane</keyword>
<evidence type="ECO:0000256" key="2">
    <source>
        <dbReference type="ARBA" id="ARBA00022723"/>
    </source>
</evidence>
<proteinExistence type="predicted"/>
<dbReference type="GO" id="GO:0020037">
    <property type="term" value="F:heme binding"/>
    <property type="evidence" value="ECO:0007669"/>
    <property type="project" value="InterPro"/>
</dbReference>